<evidence type="ECO:0000313" key="2">
    <source>
        <dbReference type="RefSeq" id="XP_015040062.2"/>
    </source>
</evidence>
<dbReference type="Proteomes" id="UP000001819">
    <property type="component" value="Chromosome 3"/>
</dbReference>
<reference evidence="2" key="2">
    <citation type="submission" date="2025-08" db="UniProtKB">
        <authorList>
            <consortium name="RefSeq"/>
        </authorList>
    </citation>
    <scope>IDENTIFICATION</scope>
    <source>
        <strain evidence="2">MV-25-SWS-2005</strain>
        <tissue evidence="2">Whole body</tissue>
    </source>
</reference>
<dbReference type="InParanoid" id="A0A6I8VFI6"/>
<evidence type="ECO:0000313" key="1">
    <source>
        <dbReference type="Proteomes" id="UP000001819"/>
    </source>
</evidence>
<dbReference type="KEGG" id="dpo:26533374"/>
<dbReference type="RefSeq" id="XP_015040062.2">
    <property type="nucleotide sequence ID" value="XM_015184576.2"/>
</dbReference>
<dbReference type="AlphaFoldDB" id="A0A6I8VFI6"/>
<sequence>MDKRREALTFRVLQRSRDFPALLPVCMVLDRSYIYDRVHRVLYLSALTCSIGRDSLWTQTALPRSFLLPRLQVPLRRQGMTLACPRTPICAPPFITSVFRFI</sequence>
<protein>
    <submittedName>
        <fullName evidence="2">Uncharacterized protein isoform X1</fullName>
    </submittedName>
</protein>
<organism evidence="1 2">
    <name type="scientific">Drosophila pseudoobscura pseudoobscura</name>
    <name type="common">Fruit fly</name>
    <dbReference type="NCBI Taxonomy" id="46245"/>
    <lineage>
        <taxon>Eukaryota</taxon>
        <taxon>Metazoa</taxon>
        <taxon>Ecdysozoa</taxon>
        <taxon>Arthropoda</taxon>
        <taxon>Hexapoda</taxon>
        <taxon>Insecta</taxon>
        <taxon>Pterygota</taxon>
        <taxon>Neoptera</taxon>
        <taxon>Endopterygota</taxon>
        <taxon>Diptera</taxon>
        <taxon>Brachycera</taxon>
        <taxon>Muscomorpha</taxon>
        <taxon>Ephydroidea</taxon>
        <taxon>Drosophilidae</taxon>
        <taxon>Drosophila</taxon>
        <taxon>Sophophora</taxon>
    </lineage>
</organism>
<name>A0A6I8VFI6_DROPS</name>
<accession>A0A6I8VFI6</accession>
<gene>
    <name evidence="2" type="primary">LOC26533374</name>
</gene>
<proteinExistence type="predicted"/>
<keyword evidence="1" id="KW-1185">Reference proteome</keyword>
<reference evidence="1" key="1">
    <citation type="submission" date="2024-06" db="UniProtKB">
        <authorList>
            <consortium name="RefSeq"/>
        </authorList>
    </citation>
    <scope>NUCLEOTIDE SEQUENCE [LARGE SCALE GENOMIC DNA]</scope>
    <source>
        <strain evidence="1">MV2-25</strain>
    </source>
</reference>